<dbReference type="RefSeq" id="WP_143046961.1">
    <property type="nucleotide sequence ID" value="NZ_FNON01000001.1"/>
</dbReference>
<dbReference type="Proteomes" id="UP000199515">
    <property type="component" value="Unassembled WGS sequence"/>
</dbReference>
<evidence type="ECO:0000313" key="1">
    <source>
        <dbReference type="EMBL" id="SDW42920.1"/>
    </source>
</evidence>
<evidence type="ECO:0000313" key="2">
    <source>
        <dbReference type="Proteomes" id="UP000199515"/>
    </source>
</evidence>
<keyword evidence="2" id="KW-1185">Reference proteome</keyword>
<gene>
    <name evidence="1" type="ORF">SAMN05421504_101555</name>
</gene>
<name>A0A1H2TGH3_9PSEU</name>
<sequence length="81" mass="8763">MSEVAKPELVQALFCSPLPVTADLPVDSIRAEIESILKAQESSGCLCDVAQEAGDHPETYLDRIRWCISCVQKAYPQVGAA</sequence>
<dbReference type="EMBL" id="FNON01000001">
    <property type="protein sequence ID" value="SDW42920.1"/>
    <property type="molecule type" value="Genomic_DNA"/>
</dbReference>
<accession>A0A1H2TGH3</accession>
<organism evidence="1 2">
    <name type="scientific">Amycolatopsis xylanica</name>
    <dbReference type="NCBI Taxonomy" id="589385"/>
    <lineage>
        <taxon>Bacteria</taxon>
        <taxon>Bacillati</taxon>
        <taxon>Actinomycetota</taxon>
        <taxon>Actinomycetes</taxon>
        <taxon>Pseudonocardiales</taxon>
        <taxon>Pseudonocardiaceae</taxon>
        <taxon>Amycolatopsis</taxon>
    </lineage>
</organism>
<dbReference type="OrthoDB" id="3297413at2"/>
<proteinExistence type="predicted"/>
<reference evidence="1 2" key="1">
    <citation type="submission" date="2016-10" db="EMBL/GenBank/DDBJ databases">
        <authorList>
            <person name="de Groot N.N."/>
        </authorList>
    </citation>
    <scope>NUCLEOTIDE SEQUENCE [LARGE SCALE GENOMIC DNA]</scope>
    <source>
        <strain evidence="1 2">CPCC 202699</strain>
    </source>
</reference>
<dbReference type="AlphaFoldDB" id="A0A1H2TGH3"/>
<protein>
    <submittedName>
        <fullName evidence="1">Uncharacterized protein</fullName>
    </submittedName>
</protein>